<sequence>MLLTKYFVKILATVTLVTLILDCSDNEAVIAEKATAKAQAIMLDVYKSPTCGCCKEWNSHIDDNSFQSKAHNQNDISIIKEKHGIEPCYRSCHTAISNDGYAFEGHVLAKIIQQFLQEQHSDDVIGLSVLTMSLGSLGMEVDDKFHPYKVLSLKTDGSDEVYASVQTSQEQFE</sequence>
<protein>
    <submittedName>
        <fullName evidence="1">DUF411 domain-containing protein</fullName>
    </submittedName>
</protein>
<accession>A0ABS9WZW4</accession>
<comment type="caution">
    <text evidence="1">The sequence shown here is derived from an EMBL/GenBank/DDBJ whole genome shotgun (WGS) entry which is preliminary data.</text>
</comment>
<reference evidence="1" key="1">
    <citation type="submission" date="2022-01" db="EMBL/GenBank/DDBJ databases">
        <title>Colwellia maritima, isolated from seawater.</title>
        <authorList>
            <person name="Kristyanto S."/>
            <person name="Jung J."/>
            <person name="Jeon C.O."/>
        </authorList>
    </citation>
    <scope>NUCLEOTIDE SEQUENCE</scope>
    <source>
        <strain evidence="1">MSW7</strain>
    </source>
</reference>
<keyword evidence="2" id="KW-1185">Reference proteome</keyword>
<dbReference type="Proteomes" id="UP001139646">
    <property type="component" value="Unassembled WGS sequence"/>
</dbReference>
<evidence type="ECO:0000313" key="1">
    <source>
        <dbReference type="EMBL" id="MCI2283504.1"/>
    </source>
</evidence>
<organism evidence="1 2">
    <name type="scientific">Colwellia maritima</name>
    <dbReference type="NCBI Taxonomy" id="2912588"/>
    <lineage>
        <taxon>Bacteria</taxon>
        <taxon>Pseudomonadati</taxon>
        <taxon>Pseudomonadota</taxon>
        <taxon>Gammaproteobacteria</taxon>
        <taxon>Alteromonadales</taxon>
        <taxon>Colwelliaceae</taxon>
        <taxon>Colwellia</taxon>
    </lineage>
</organism>
<proteinExistence type="predicted"/>
<gene>
    <name evidence="1" type="ORF">L3081_09000</name>
</gene>
<name>A0ABS9WZW4_9GAMM</name>
<dbReference type="EMBL" id="JAKKSL010000001">
    <property type="protein sequence ID" value="MCI2283504.1"/>
    <property type="molecule type" value="Genomic_DNA"/>
</dbReference>
<evidence type="ECO:0000313" key="2">
    <source>
        <dbReference type="Proteomes" id="UP001139646"/>
    </source>
</evidence>
<dbReference type="RefSeq" id="WP_242285024.1">
    <property type="nucleotide sequence ID" value="NZ_JAKKSL010000001.1"/>
</dbReference>
<dbReference type="Pfam" id="PF04214">
    <property type="entry name" value="DUF411"/>
    <property type="match status" value="1"/>
</dbReference>
<dbReference type="InterPro" id="IPR007332">
    <property type="entry name" value="DUF411"/>
</dbReference>